<proteinExistence type="predicted"/>
<reference evidence="1 2" key="1">
    <citation type="submission" date="2019-07" db="EMBL/GenBank/DDBJ databases">
        <title>Genomes of sea-ice associated Colwellia species.</title>
        <authorList>
            <person name="Bowman J.P."/>
        </authorList>
    </citation>
    <scope>NUCLEOTIDE SEQUENCE [LARGE SCALE GENOMIC DNA]</scope>
    <source>
        <strain evidence="1 2">ACAM 459</strain>
    </source>
</reference>
<evidence type="ECO:0000313" key="2">
    <source>
        <dbReference type="Proteomes" id="UP000321822"/>
    </source>
</evidence>
<dbReference type="OrthoDB" id="982642at2"/>
<evidence type="ECO:0000313" key="1">
    <source>
        <dbReference type="EMBL" id="TWX64869.1"/>
    </source>
</evidence>
<dbReference type="Pfam" id="PF11112">
    <property type="entry name" value="PyocinActivator"/>
    <property type="match status" value="1"/>
</dbReference>
<dbReference type="AlphaFoldDB" id="A0A5C6Q7N4"/>
<comment type="caution">
    <text evidence="1">The sequence shown here is derived from an EMBL/GenBank/DDBJ whole genome shotgun (WGS) entry which is preliminary data.</text>
</comment>
<keyword evidence="2" id="KW-1185">Reference proteome</keyword>
<sequence>MAQILNWVQTMKKQKNDNFSLTHTILLEQFGSVIIPVEELAESYLHLARRTALNMAKRHQLPFPCFKLGNSNKSPFVVHLNDLVEFIDRRVAEERRVWKAFQIG</sequence>
<dbReference type="EMBL" id="VOLT01000012">
    <property type="protein sequence ID" value="TWX64869.1"/>
    <property type="molecule type" value="Genomic_DNA"/>
</dbReference>
<protein>
    <submittedName>
        <fullName evidence="1">Pyocin activator protein PrtN</fullName>
    </submittedName>
</protein>
<gene>
    <name evidence="1" type="ORF">ESZ36_19455</name>
</gene>
<dbReference type="Proteomes" id="UP000321822">
    <property type="component" value="Unassembled WGS sequence"/>
</dbReference>
<accession>A0A5C6Q7N4</accession>
<dbReference type="GO" id="GO:0006355">
    <property type="term" value="P:regulation of DNA-templated transcription"/>
    <property type="evidence" value="ECO:0007669"/>
    <property type="project" value="InterPro"/>
</dbReference>
<dbReference type="InterPro" id="IPR020518">
    <property type="entry name" value="Tscrpt_reg_PrtN"/>
</dbReference>
<organism evidence="1 2">
    <name type="scientific">Colwellia demingiae</name>
    <dbReference type="NCBI Taxonomy" id="89401"/>
    <lineage>
        <taxon>Bacteria</taxon>
        <taxon>Pseudomonadati</taxon>
        <taxon>Pseudomonadota</taxon>
        <taxon>Gammaproteobacteria</taxon>
        <taxon>Alteromonadales</taxon>
        <taxon>Colwelliaceae</taxon>
        <taxon>Colwellia</taxon>
    </lineage>
</organism>
<name>A0A5C6Q7N4_9GAMM</name>